<name>A0A6V7UMY5_MELEN</name>
<feature type="chain" id="PRO_5028451099" evidence="2">
    <location>
        <begin position="23"/>
        <end position="134"/>
    </location>
</feature>
<sequence length="134" mass="15385">MKKSFLFLFLFFVIFQQELTNGVKKSKEPGSREMDKRHLRTIGVRKSRLTGEAPSSKRSSNSSNNTPNPELIVEGSLLIRIFSELDIGNVIYSNTDITEYIKGFGNHIIYFTFGISNIFDNNPFDKTFNKLEHN</sequence>
<comment type="caution">
    <text evidence="3">The sequence shown here is derived from an EMBL/GenBank/DDBJ whole genome shotgun (WGS) entry which is preliminary data.</text>
</comment>
<reference evidence="3 4" key="1">
    <citation type="submission" date="2020-08" db="EMBL/GenBank/DDBJ databases">
        <authorList>
            <person name="Koutsovoulos G."/>
            <person name="Danchin GJ E."/>
        </authorList>
    </citation>
    <scope>NUCLEOTIDE SEQUENCE [LARGE SCALE GENOMIC DNA]</scope>
</reference>
<proteinExistence type="predicted"/>
<organism evidence="3 4">
    <name type="scientific">Meloidogyne enterolobii</name>
    <name type="common">Root-knot nematode worm</name>
    <name type="synonym">Meloidogyne mayaguensis</name>
    <dbReference type="NCBI Taxonomy" id="390850"/>
    <lineage>
        <taxon>Eukaryota</taxon>
        <taxon>Metazoa</taxon>
        <taxon>Ecdysozoa</taxon>
        <taxon>Nematoda</taxon>
        <taxon>Chromadorea</taxon>
        <taxon>Rhabditida</taxon>
        <taxon>Tylenchina</taxon>
        <taxon>Tylenchomorpha</taxon>
        <taxon>Tylenchoidea</taxon>
        <taxon>Meloidogynidae</taxon>
        <taxon>Meloidogyninae</taxon>
        <taxon>Meloidogyne</taxon>
    </lineage>
</organism>
<feature type="compositionally biased region" description="Basic and acidic residues" evidence="1">
    <location>
        <begin position="25"/>
        <end position="36"/>
    </location>
</feature>
<accession>A0A6V7UMY5</accession>
<protein>
    <submittedName>
        <fullName evidence="3">Uncharacterized protein</fullName>
    </submittedName>
</protein>
<evidence type="ECO:0000256" key="2">
    <source>
        <dbReference type="SAM" id="SignalP"/>
    </source>
</evidence>
<feature type="compositionally biased region" description="Basic residues" evidence="1">
    <location>
        <begin position="37"/>
        <end position="48"/>
    </location>
</feature>
<dbReference type="AlphaFoldDB" id="A0A6V7UMY5"/>
<dbReference type="Proteomes" id="UP000580250">
    <property type="component" value="Unassembled WGS sequence"/>
</dbReference>
<evidence type="ECO:0000256" key="1">
    <source>
        <dbReference type="SAM" id="MobiDB-lite"/>
    </source>
</evidence>
<gene>
    <name evidence="3" type="ORF">MENT_LOCUS14965</name>
</gene>
<feature type="signal peptide" evidence="2">
    <location>
        <begin position="1"/>
        <end position="22"/>
    </location>
</feature>
<evidence type="ECO:0000313" key="4">
    <source>
        <dbReference type="Proteomes" id="UP000580250"/>
    </source>
</evidence>
<evidence type="ECO:0000313" key="3">
    <source>
        <dbReference type="EMBL" id="CAD2161651.1"/>
    </source>
</evidence>
<keyword evidence="2" id="KW-0732">Signal</keyword>
<dbReference type="EMBL" id="CAJEWN010000087">
    <property type="protein sequence ID" value="CAD2161651.1"/>
    <property type="molecule type" value="Genomic_DNA"/>
</dbReference>
<feature type="compositionally biased region" description="Low complexity" evidence="1">
    <location>
        <begin position="54"/>
        <end position="69"/>
    </location>
</feature>
<feature type="region of interest" description="Disordered" evidence="1">
    <location>
        <begin position="25"/>
        <end position="69"/>
    </location>
</feature>